<feature type="region of interest" description="Disordered" evidence="1">
    <location>
        <begin position="378"/>
        <end position="438"/>
    </location>
</feature>
<dbReference type="EMBL" id="CP038231">
    <property type="protein sequence ID" value="QDH12941.1"/>
    <property type="molecule type" value="Genomic_DNA"/>
</dbReference>
<keyword evidence="5" id="KW-1185">Reference proteome</keyword>
<protein>
    <submittedName>
        <fullName evidence="4">DUF4115 domain-containing protein</fullName>
    </submittedName>
</protein>
<keyword evidence="2" id="KW-1133">Transmembrane helix</keyword>
<dbReference type="Pfam" id="PF13464">
    <property type="entry name" value="RodZ_C"/>
    <property type="match status" value="1"/>
</dbReference>
<keyword evidence="2" id="KW-0472">Membrane</keyword>
<dbReference type="KEGG" id="swf:E3E12_00575"/>
<proteinExistence type="predicted"/>
<evidence type="ECO:0000256" key="1">
    <source>
        <dbReference type="SAM" id="MobiDB-lite"/>
    </source>
</evidence>
<feature type="transmembrane region" description="Helical" evidence="2">
    <location>
        <begin position="119"/>
        <end position="140"/>
    </location>
</feature>
<evidence type="ECO:0000259" key="3">
    <source>
        <dbReference type="Pfam" id="PF13464"/>
    </source>
</evidence>
<dbReference type="GO" id="GO:0003677">
    <property type="term" value="F:DNA binding"/>
    <property type="evidence" value="ECO:0007669"/>
    <property type="project" value="InterPro"/>
</dbReference>
<dbReference type="Pfam" id="PF13413">
    <property type="entry name" value="HTH_25"/>
    <property type="match status" value="1"/>
</dbReference>
<reference evidence="4 5" key="1">
    <citation type="submission" date="2019-03" db="EMBL/GenBank/DDBJ databases">
        <title>The complete genome sequence of Swingsia_sp. F3b2 LMG30590(T).</title>
        <authorList>
            <person name="Chua K.-O."/>
            <person name="Chan K.-G."/>
            <person name="See-Too W.-S."/>
        </authorList>
    </citation>
    <scope>NUCLEOTIDE SEQUENCE [LARGE SCALE GENOMIC DNA]</scope>
    <source>
        <strain evidence="4 5">F3b2</strain>
    </source>
</reference>
<feature type="compositionally biased region" description="Low complexity" evidence="1">
    <location>
        <begin position="167"/>
        <end position="192"/>
    </location>
</feature>
<dbReference type="Proteomes" id="UP000318709">
    <property type="component" value="Chromosome"/>
</dbReference>
<dbReference type="CDD" id="cd00093">
    <property type="entry name" value="HTH_XRE"/>
    <property type="match status" value="1"/>
</dbReference>
<dbReference type="InterPro" id="IPR010982">
    <property type="entry name" value="Lambda_DNA-bd_dom_sf"/>
</dbReference>
<feature type="compositionally biased region" description="Low complexity" evidence="1">
    <location>
        <begin position="213"/>
        <end position="225"/>
    </location>
</feature>
<evidence type="ECO:0000256" key="2">
    <source>
        <dbReference type="SAM" id="Phobius"/>
    </source>
</evidence>
<dbReference type="PANTHER" id="PTHR34475">
    <property type="match status" value="1"/>
</dbReference>
<evidence type="ECO:0000313" key="4">
    <source>
        <dbReference type="EMBL" id="QDH12941.1"/>
    </source>
</evidence>
<dbReference type="Gene3D" id="1.10.260.40">
    <property type="entry name" value="lambda repressor-like DNA-binding domains"/>
    <property type="match status" value="1"/>
</dbReference>
<name>A0A4Y6U989_9PROT</name>
<keyword evidence="2" id="KW-0812">Transmembrane</keyword>
<dbReference type="InterPro" id="IPR001387">
    <property type="entry name" value="Cro/C1-type_HTH"/>
</dbReference>
<dbReference type="SUPFAM" id="SSF47413">
    <property type="entry name" value="lambda repressor-like DNA-binding domains"/>
    <property type="match status" value="1"/>
</dbReference>
<feature type="region of interest" description="Disordered" evidence="1">
    <location>
        <begin position="1"/>
        <end position="24"/>
    </location>
</feature>
<sequence length="438" mass="45861">MMNREQNTGQQAKAAGAEAPPQSVGAVLRHRRAELGLSLDEVSRHLHIRQSHLEALERNDFDALPGRPYVIGFMKAYAAFMGLDGPGLALEYCKNHQKDPTEKLYMPQVRDGDAGHVSWPALLLVGCAFLGLAYGGWYFFNPSPQVAQGVVSDTVAAANGPDDSALASAEGPVASPASPVAAHPVPAAASQANPSGLPPENGTAPLFPNAPTSASNNGSNGVSASDIQKAKATADRLAGDQSGAANQTGAMADTLGFSRHYDHFTLEAHGRSWVSVRDKTGHVRFAHVMHKGEHWVGPAEGAPYTIRAANGSQFTLKAGGADSTEPSTAPLTTGASKRRLILTAEAIENGTLQQALDEPATTSTAAAVDEATNTAATAAAVSAESHMLQKEKTKPTPAKKPAKHPPEQRKRAWHVEEPVHTKPTPATPTNLAPTDLAP</sequence>
<feature type="compositionally biased region" description="Basic and acidic residues" evidence="1">
    <location>
        <begin position="228"/>
        <end position="238"/>
    </location>
</feature>
<dbReference type="InterPro" id="IPR025194">
    <property type="entry name" value="RodZ-like_C"/>
</dbReference>
<gene>
    <name evidence="4" type="ORF">E3E12_00575</name>
</gene>
<dbReference type="AlphaFoldDB" id="A0A4Y6U989"/>
<dbReference type="InterPro" id="IPR050400">
    <property type="entry name" value="Bact_Cytoskel_RodZ"/>
</dbReference>
<feature type="domain" description="Cytoskeleton protein RodZ-like C-terminal" evidence="3">
    <location>
        <begin position="265"/>
        <end position="321"/>
    </location>
</feature>
<organism evidence="4 5">
    <name type="scientific">Formicincola oecophyllae</name>
    <dbReference type="NCBI Taxonomy" id="2558361"/>
    <lineage>
        <taxon>Bacteria</taxon>
        <taxon>Pseudomonadati</taxon>
        <taxon>Pseudomonadota</taxon>
        <taxon>Alphaproteobacteria</taxon>
        <taxon>Acetobacterales</taxon>
        <taxon>Acetobacteraceae</taxon>
        <taxon>Formicincola</taxon>
    </lineage>
</organism>
<evidence type="ECO:0000313" key="5">
    <source>
        <dbReference type="Proteomes" id="UP000318709"/>
    </source>
</evidence>
<dbReference type="OrthoDB" id="9790252at2"/>
<feature type="compositionally biased region" description="Basic and acidic residues" evidence="1">
    <location>
        <begin position="404"/>
        <end position="420"/>
    </location>
</feature>
<dbReference type="PANTHER" id="PTHR34475:SF1">
    <property type="entry name" value="CYTOSKELETON PROTEIN RODZ"/>
    <property type="match status" value="1"/>
</dbReference>
<feature type="compositionally biased region" description="Polar residues" evidence="1">
    <location>
        <begin position="1"/>
        <end position="11"/>
    </location>
</feature>
<feature type="region of interest" description="Disordered" evidence="1">
    <location>
        <begin position="162"/>
        <end position="244"/>
    </location>
</feature>
<accession>A0A4Y6U989</accession>
<dbReference type="RefSeq" id="WP_141442583.1">
    <property type="nucleotide sequence ID" value="NZ_CP038231.1"/>
</dbReference>
<feature type="compositionally biased region" description="Low complexity" evidence="1">
    <location>
        <begin position="421"/>
        <end position="438"/>
    </location>
</feature>